<sequence>MRKILLTGSSGFLGKSIQSVLHSNFELITLGRSKSDILCDISKEIPSLPYADLVIHSAGKAHIVPKTEAEKQAFYDVNVKGTENLLRGLELSSSLPKSFVFISSVAVYGQDKGTLIKEEHTLKAKDPYGQSKIEAEQIVQEWCEQNNVICAILRLPLLVGANPPGNLGAMIKGLQKGYYMNIAGGYAKKSMVLAEDVAEIIPKAAEIGGVYNLTDGYHPSFRELSAHIAECLNKKVAYNIPAWVAKMLAKTGDIIGSKSPFNSYKLSKITADLTFDDSKARMQLGWNPRKVLDVDFLT</sequence>
<dbReference type="HOGENOM" id="CLU_007383_6_1_10"/>
<dbReference type="InterPro" id="IPR036291">
    <property type="entry name" value="NAD(P)-bd_dom_sf"/>
</dbReference>
<gene>
    <name evidence="2" type="ordered locus">Pedsa_3243</name>
</gene>
<feature type="domain" description="NAD-dependent epimerase/dehydratase" evidence="1">
    <location>
        <begin position="4"/>
        <end position="207"/>
    </location>
</feature>
<dbReference type="InterPro" id="IPR050177">
    <property type="entry name" value="Lipid_A_modif_metabolic_enz"/>
</dbReference>
<dbReference type="Proteomes" id="UP000000310">
    <property type="component" value="Chromosome"/>
</dbReference>
<dbReference type="SUPFAM" id="SSF51735">
    <property type="entry name" value="NAD(P)-binding Rossmann-fold domains"/>
    <property type="match status" value="1"/>
</dbReference>
<reference evidence="2 3" key="1">
    <citation type="journal article" date="2011" name="Stand. Genomic Sci.">
        <title>Complete genome sequence of the gliding, heparinolytic Pedobacter saltans type strain (113).</title>
        <authorList>
            <person name="Liolios K."/>
            <person name="Sikorski J."/>
            <person name="Lu M."/>
            <person name="Nolan M."/>
            <person name="Lapidus A."/>
            <person name="Lucas S."/>
            <person name="Hammon N."/>
            <person name="Deshpande S."/>
            <person name="Cheng J.F."/>
            <person name="Tapia R."/>
            <person name="Han C."/>
            <person name="Goodwin L."/>
            <person name="Pitluck S."/>
            <person name="Huntemann M."/>
            <person name="Ivanova N."/>
            <person name="Pagani I."/>
            <person name="Mavromatis K."/>
            <person name="Ovchinikova G."/>
            <person name="Pati A."/>
            <person name="Chen A."/>
            <person name="Palaniappan K."/>
            <person name="Land M."/>
            <person name="Hauser L."/>
            <person name="Brambilla E.M."/>
            <person name="Kotsyurbenko O."/>
            <person name="Rohde M."/>
            <person name="Tindall B.J."/>
            <person name="Abt B."/>
            <person name="Goker M."/>
            <person name="Detter J.C."/>
            <person name="Woyke T."/>
            <person name="Bristow J."/>
            <person name="Eisen J.A."/>
            <person name="Markowitz V."/>
            <person name="Hugenholtz P."/>
            <person name="Klenk H.P."/>
            <person name="Kyrpides N.C."/>
        </authorList>
    </citation>
    <scope>NUCLEOTIDE SEQUENCE [LARGE SCALE GENOMIC DNA]</scope>
    <source>
        <strain evidence="3">ATCC 51119 / DSM 12145 / JCM 21818 / LMG 10337 / NBRC 100064 / NCIMB 13643</strain>
    </source>
</reference>
<dbReference type="InterPro" id="IPR001509">
    <property type="entry name" value="Epimerase_deHydtase"/>
</dbReference>
<evidence type="ECO:0000313" key="2">
    <source>
        <dbReference type="EMBL" id="ADY53778.1"/>
    </source>
</evidence>
<dbReference type="Gene3D" id="3.40.50.720">
    <property type="entry name" value="NAD(P)-binding Rossmann-like Domain"/>
    <property type="match status" value="1"/>
</dbReference>
<dbReference type="EMBL" id="CP002545">
    <property type="protein sequence ID" value="ADY53778.1"/>
    <property type="molecule type" value="Genomic_DNA"/>
</dbReference>
<dbReference type="AlphaFoldDB" id="F0SBT7"/>
<dbReference type="eggNOG" id="COG0451">
    <property type="taxonomic scope" value="Bacteria"/>
</dbReference>
<reference evidence="3" key="2">
    <citation type="submission" date="2011-02" db="EMBL/GenBank/DDBJ databases">
        <title>The complete genome of Pedobacter saltans DSM 12145.</title>
        <authorList>
            <consortium name="US DOE Joint Genome Institute (JGI-PGF)"/>
            <person name="Lucas S."/>
            <person name="Copeland A."/>
            <person name="Lapidus A."/>
            <person name="Bruce D."/>
            <person name="Goodwin L."/>
            <person name="Pitluck S."/>
            <person name="Kyrpides N."/>
            <person name="Mavromatis K."/>
            <person name="Pagani I."/>
            <person name="Ivanova N."/>
            <person name="Ovchinnikova G."/>
            <person name="Lu M."/>
            <person name="Detter J.C."/>
            <person name="Han C."/>
            <person name="Land M."/>
            <person name="Hauser L."/>
            <person name="Markowitz V."/>
            <person name="Cheng J.-F."/>
            <person name="Hugenholtz P."/>
            <person name="Woyke T."/>
            <person name="Wu D."/>
            <person name="Tindall B."/>
            <person name="Pomrenke H.G."/>
            <person name="Brambilla E."/>
            <person name="Klenk H.-P."/>
            <person name="Eisen J.A."/>
        </authorList>
    </citation>
    <scope>NUCLEOTIDE SEQUENCE [LARGE SCALE GENOMIC DNA]</scope>
    <source>
        <strain evidence="3">ATCC 51119 / DSM 12145 / JCM 21818 / LMG 10337 / NBRC 100064 / NCIMB 13643</strain>
    </source>
</reference>
<dbReference type="RefSeq" id="WP_013634263.1">
    <property type="nucleotide sequence ID" value="NC_015177.1"/>
</dbReference>
<protein>
    <submittedName>
        <fullName evidence="2">NAD-dependent epimerase/dehydratase</fullName>
    </submittedName>
</protein>
<dbReference type="PANTHER" id="PTHR43245:SF13">
    <property type="entry name" value="UDP-D-APIOSE_UDP-D-XYLOSE SYNTHASE 2"/>
    <property type="match status" value="1"/>
</dbReference>
<dbReference type="OrthoDB" id="329806at2"/>
<proteinExistence type="predicted"/>
<evidence type="ECO:0000313" key="3">
    <source>
        <dbReference type="Proteomes" id="UP000000310"/>
    </source>
</evidence>
<organism evidence="2 3">
    <name type="scientific">Pseudopedobacter saltans (strain ATCC 51119 / DSM 12145 / JCM 21818 / CCUG 39354 / LMG 10337 / NBRC 100064 / NCIMB 13643)</name>
    <name type="common">Pedobacter saltans</name>
    <dbReference type="NCBI Taxonomy" id="762903"/>
    <lineage>
        <taxon>Bacteria</taxon>
        <taxon>Pseudomonadati</taxon>
        <taxon>Bacteroidota</taxon>
        <taxon>Sphingobacteriia</taxon>
        <taxon>Sphingobacteriales</taxon>
        <taxon>Sphingobacteriaceae</taxon>
        <taxon>Pseudopedobacter</taxon>
    </lineage>
</organism>
<name>F0SBT7_PSESL</name>
<accession>F0SBT7</accession>
<dbReference type="Pfam" id="PF01370">
    <property type="entry name" value="Epimerase"/>
    <property type="match status" value="1"/>
</dbReference>
<keyword evidence="3" id="KW-1185">Reference proteome</keyword>
<dbReference type="KEGG" id="psn:Pedsa_3243"/>
<dbReference type="STRING" id="762903.Pedsa_3243"/>
<dbReference type="PANTHER" id="PTHR43245">
    <property type="entry name" value="BIFUNCTIONAL POLYMYXIN RESISTANCE PROTEIN ARNA"/>
    <property type="match status" value="1"/>
</dbReference>
<evidence type="ECO:0000259" key="1">
    <source>
        <dbReference type="Pfam" id="PF01370"/>
    </source>
</evidence>